<evidence type="ECO:0000313" key="8">
    <source>
        <dbReference type="EMBL" id="ABO94260.1"/>
    </source>
</evidence>
<dbReference type="PROSITE" id="PS00678">
    <property type="entry name" value="WD_REPEATS_1"/>
    <property type="match status" value="3"/>
</dbReference>
<dbReference type="GO" id="GO:0005730">
    <property type="term" value="C:nucleolus"/>
    <property type="evidence" value="ECO:0007669"/>
    <property type="project" value="UniProtKB-SubCell"/>
</dbReference>
<dbReference type="Gramene" id="ABO94260">
    <property type="protein sequence ID" value="ABO94260"/>
    <property type="gene ID" value="OSTLU_29147"/>
</dbReference>
<dbReference type="PROSITE" id="PS50082">
    <property type="entry name" value="WD_REPEATS_2"/>
    <property type="match status" value="5"/>
</dbReference>
<dbReference type="AlphaFoldDB" id="A4RRV3"/>
<dbReference type="HOGENOM" id="CLU_000288_57_0_1"/>
<dbReference type="OrthoDB" id="10251381at2759"/>
<feature type="repeat" description="WD" evidence="5">
    <location>
        <begin position="359"/>
        <end position="401"/>
    </location>
</feature>
<reference evidence="8 9" key="1">
    <citation type="journal article" date="2007" name="Proc. Natl. Acad. Sci. U.S.A.">
        <title>The tiny eukaryote Ostreococcus provides genomic insights into the paradox of plankton speciation.</title>
        <authorList>
            <person name="Palenik B."/>
            <person name="Grimwood J."/>
            <person name="Aerts A."/>
            <person name="Rouze P."/>
            <person name="Salamov A."/>
            <person name="Putnam N."/>
            <person name="Dupont C."/>
            <person name="Jorgensen R."/>
            <person name="Derelle E."/>
            <person name="Rombauts S."/>
            <person name="Zhou K."/>
            <person name="Otillar R."/>
            <person name="Merchant S.S."/>
            <person name="Podell S."/>
            <person name="Gaasterland T."/>
            <person name="Napoli C."/>
            <person name="Gendler K."/>
            <person name="Manuell A."/>
            <person name="Tai V."/>
            <person name="Vallon O."/>
            <person name="Piganeau G."/>
            <person name="Jancek S."/>
            <person name="Heijde M."/>
            <person name="Jabbari K."/>
            <person name="Bowler C."/>
            <person name="Lohr M."/>
            <person name="Robbens S."/>
            <person name="Werner G."/>
            <person name="Dubchak I."/>
            <person name="Pazour G.J."/>
            <person name="Ren Q."/>
            <person name="Paulsen I."/>
            <person name="Delwiche C."/>
            <person name="Schmutz J."/>
            <person name="Rokhsar D."/>
            <person name="Van de Peer Y."/>
            <person name="Moreau H."/>
            <person name="Grigoriev I.V."/>
        </authorList>
    </citation>
    <scope>NUCLEOTIDE SEQUENCE [LARGE SCALE GENOMIC DNA]</scope>
    <source>
        <strain evidence="8 9">CCE9901</strain>
    </source>
</reference>
<dbReference type="PANTHER" id="PTHR19855:SF11">
    <property type="entry name" value="RIBOSOME BIOGENESIS PROTEIN WDR12"/>
    <property type="match status" value="1"/>
</dbReference>
<dbReference type="OMA" id="DHKYVEF"/>
<evidence type="ECO:0000256" key="2">
    <source>
        <dbReference type="ARBA" id="ARBA00022574"/>
    </source>
</evidence>
<evidence type="ECO:0000313" key="9">
    <source>
        <dbReference type="Proteomes" id="UP000001568"/>
    </source>
</evidence>
<feature type="domain" description="NLE" evidence="7">
    <location>
        <begin position="11"/>
        <end position="72"/>
    </location>
</feature>
<dbReference type="EMBL" id="CP000581">
    <property type="protein sequence ID" value="ABO94260.1"/>
    <property type="molecule type" value="Genomic_DNA"/>
</dbReference>
<dbReference type="InterPro" id="IPR036322">
    <property type="entry name" value="WD40_repeat_dom_sf"/>
</dbReference>
<dbReference type="PANTHER" id="PTHR19855">
    <property type="entry name" value="WD40 REPEAT PROTEIN 12, 37"/>
    <property type="match status" value="1"/>
</dbReference>
<dbReference type="KEGG" id="olu:OSTLU_29147"/>
<evidence type="ECO:0000256" key="1">
    <source>
        <dbReference type="ARBA" id="ARBA00004604"/>
    </source>
</evidence>
<keyword evidence="4" id="KW-0539">Nucleus</keyword>
<dbReference type="SUPFAM" id="SSF50978">
    <property type="entry name" value="WD40 repeat-like"/>
    <property type="match status" value="1"/>
</dbReference>
<dbReference type="Pfam" id="PF00400">
    <property type="entry name" value="WD40"/>
    <property type="match status" value="6"/>
</dbReference>
<evidence type="ECO:0000259" key="7">
    <source>
        <dbReference type="Pfam" id="PF08154"/>
    </source>
</evidence>
<accession>A4RRV3</accession>
<feature type="repeat" description="WD" evidence="5">
    <location>
        <begin position="274"/>
        <end position="314"/>
    </location>
</feature>
<dbReference type="CDD" id="cd00200">
    <property type="entry name" value="WD40"/>
    <property type="match status" value="1"/>
</dbReference>
<feature type="region of interest" description="Disordered" evidence="6">
    <location>
        <begin position="236"/>
        <end position="255"/>
    </location>
</feature>
<dbReference type="Pfam" id="PF08154">
    <property type="entry name" value="NLE"/>
    <property type="match status" value="1"/>
</dbReference>
<evidence type="ECO:0000256" key="5">
    <source>
        <dbReference type="PROSITE-ProRule" id="PRU00221"/>
    </source>
</evidence>
<protein>
    <recommendedName>
        <fullName evidence="7">NLE domain-containing protein</fullName>
    </recommendedName>
</protein>
<keyword evidence="3" id="KW-0677">Repeat</keyword>
<dbReference type="Gene3D" id="2.130.10.10">
    <property type="entry name" value="YVTN repeat-like/Quinoprotein amine dehydrogenase"/>
    <property type="match status" value="3"/>
</dbReference>
<dbReference type="PRINTS" id="PR00320">
    <property type="entry name" value="GPROTEINBRPT"/>
</dbReference>
<dbReference type="Proteomes" id="UP000001568">
    <property type="component" value="Chromosome 1"/>
</dbReference>
<dbReference type="InterPro" id="IPR020472">
    <property type="entry name" value="WD40_PAC1"/>
</dbReference>
<comment type="subcellular location">
    <subcellularLocation>
        <location evidence="1">Nucleus</location>
        <location evidence="1">Nucleolus</location>
    </subcellularLocation>
</comment>
<keyword evidence="2 5" id="KW-0853">WD repeat</keyword>
<evidence type="ECO:0000256" key="6">
    <source>
        <dbReference type="SAM" id="MobiDB-lite"/>
    </source>
</evidence>
<dbReference type="PROSITE" id="PS50294">
    <property type="entry name" value="WD_REPEATS_REGION"/>
    <property type="match status" value="4"/>
</dbReference>
<dbReference type="eggNOG" id="KOG0313">
    <property type="taxonomic scope" value="Eukaryota"/>
</dbReference>
<feature type="repeat" description="WD" evidence="5">
    <location>
        <begin position="314"/>
        <end position="355"/>
    </location>
</feature>
<dbReference type="STRING" id="436017.A4RRV3"/>
<evidence type="ECO:0000256" key="4">
    <source>
        <dbReference type="ARBA" id="ARBA00023242"/>
    </source>
</evidence>
<name>A4RRV3_OSTLU</name>
<gene>
    <name evidence="8" type="ORF">OSTLU_29147</name>
</gene>
<dbReference type="InterPro" id="IPR012972">
    <property type="entry name" value="NLE"/>
</dbReference>
<dbReference type="InterPro" id="IPR001680">
    <property type="entry name" value="WD40_rpt"/>
</dbReference>
<feature type="repeat" description="WD" evidence="5">
    <location>
        <begin position="197"/>
        <end position="238"/>
    </location>
</feature>
<dbReference type="SMART" id="SM00320">
    <property type="entry name" value="WD40"/>
    <property type="match status" value="7"/>
</dbReference>
<feature type="repeat" description="WD" evidence="5">
    <location>
        <begin position="402"/>
        <end position="438"/>
    </location>
</feature>
<evidence type="ECO:0000256" key="3">
    <source>
        <dbReference type="ARBA" id="ARBA00022737"/>
    </source>
</evidence>
<keyword evidence="9" id="KW-1185">Reference proteome</keyword>
<proteinExistence type="predicted"/>
<dbReference type="GeneID" id="4999485"/>
<dbReference type="RefSeq" id="XP_001415968.1">
    <property type="nucleotide sequence ID" value="XM_001415931.1"/>
</dbReference>
<dbReference type="InterPro" id="IPR015943">
    <property type="entry name" value="WD40/YVTN_repeat-like_dom_sf"/>
</dbReference>
<dbReference type="InterPro" id="IPR019775">
    <property type="entry name" value="WD40_repeat_CS"/>
</dbReference>
<sequence length="438" mass="47197">MSNEDASDVEIAVSFVTRLPEEFRVSESAIEVPGRLTRYGLSEVVNHLLGATTPTPFDFLIDGTLLRTSLAKLALRLGKSAEATLVVEYVPALGPPTAAETTKCEAWVSSIDGSWAKAVVTGSFDGKARLWSPVGKLLCELEGAEERVCSVSLAPPSAGADAENACVVLAASADHTLRSYAVTLTGKKCELGEQRVFKGHEGTVTDVASAYGARLFASCSVDCTARVWKIDGGESANEKVTKKRRTSKKSEATDDDAMVDDASAKIGLGEELVLRGHTDQVRAVSWESPQVLWTGAYDNTIRAWDVETGEEKESHHTNSSVHTLDVSRGGSRFAFGGSDRLVNVWDPRESASAKACLKLKSHEGWVSCVRWSPTNEHHIVSSGYDGKVKLWDIRGRVPLHSVSSHDGKNFAVDYHGGERLCSGGDDGQLRFWNVGSSK</sequence>
<organism evidence="8 9">
    <name type="scientific">Ostreococcus lucimarinus (strain CCE9901)</name>
    <dbReference type="NCBI Taxonomy" id="436017"/>
    <lineage>
        <taxon>Eukaryota</taxon>
        <taxon>Viridiplantae</taxon>
        <taxon>Chlorophyta</taxon>
        <taxon>Mamiellophyceae</taxon>
        <taxon>Mamiellales</taxon>
        <taxon>Bathycoccaceae</taxon>
        <taxon>Ostreococcus</taxon>
    </lineage>
</organism>